<keyword evidence="2" id="KW-1185">Reference proteome</keyword>
<evidence type="ECO:0000313" key="1">
    <source>
        <dbReference type="EMBL" id="KJF60698.1"/>
    </source>
</evidence>
<dbReference type="EMBL" id="GG704912">
    <property type="protein sequence ID" value="KJF60698.1"/>
    <property type="molecule type" value="Genomic_DNA"/>
</dbReference>
<dbReference type="InParanoid" id="A0A0D8JWP5"/>
<reference evidence="2" key="1">
    <citation type="journal article" date="2009" name="Genome Res.">
        <title>Comparative genomic analyses of the human fungal pathogens Coccidioides and their relatives.</title>
        <authorList>
            <person name="Sharpton T.J."/>
            <person name="Stajich J.E."/>
            <person name="Rounsley S.D."/>
            <person name="Gardner M.J."/>
            <person name="Wortman J.R."/>
            <person name="Jordar V.S."/>
            <person name="Maiti R."/>
            <person name="Kodira C.D."/>
            <person name="Neafsey D.E."/>
            <person name="Zeng Q."/>
            <person name="Hung C.-Y."/>
            <person name="McMahan C."/>
            <person name="Muszewska A."/>
            <person name="Grynberg M."/>
            <person name="Mandel M.A."/>
            <person name="Kellner E.M."/>
            <person name="Barker B.M."/>
            <person name="Galgiani J.N."/>
            <person name="Orbach M.J."/>
            <person name="Kirkland T.N."/>
            <person name="Cole G.T."/>
            <person name="Henn M.R."/>
            <person name="Birren B.W."/>
            <person name="Taylor J.W."/>
        </authorList>
    </citation>
    <scope>NUCLEOTIDE SEQUENCE [LARGE SCALE GENOMIC DNA]</scope>
    <source>
        <strain evidence="2">RS</strain>
    </source>
</reference>
<proteinExistence type="predicted"/>
<dbReference type="AlphaFoldDB" id="A0A0D8JWP5"/>
<dbReference type="VEuPathDB" id="FungiDB:CIMG_11958"/>
<dbReference type="KEGG" id="cim:CIMG_11958"/>
<protein>
    <submittedName>
        <fullName evidence="1">Uncharacterized protein</fullName>
    </submittedName>
</protein>
<dbReference type="Proteomes" id="UP000001261">
    <property type="component" value="Unassembled WGS sequence"/>
</dbReference>
<accession>A0A0D8JWP5</accession>
<gene>
    <name evidence="1" type="ORF">CIMG_11958</name>
</gene>
<reference evidence="2" key="2">
    <citation type="journal article" date="2010" name="Genome Res.">
        <title>Population genomic sequencing of Coccidioides fungi reveals recent hybridization and transposon control.</title>
        <authorList>
            <person name="Neafsey D.E."/>
            <person name="Barker B.M."/>
            <person name="Sharpton T.J."/>
            <person name="Stajich J.E."/>
            <person name="Park D.J."/>
            <person name="Whiston E."/>
            <person name="Hung C.-Y."/>
            <person name="McMahan C."/>
            <person name="White J."/>
            <person name="Sykes S."/>
            <person name="Heiman D."/>
            <person name="Young S."/>
            <person name="Zeng Q."/>
            <person name="Abouelleil A."/>
            <person name="Aftuck L."/>
            <person name="Bessette D."/>
            <person name="Brown A."/>
            <person name="FitzGerald M."/>
            <person name="Lui A."/>
            <person name="Macdonald J.P."/>
            <person name="Priest M."/>
            <person name="Orbach M.J."/>
            <person name="Galgiani J.N."/>
            <person name="Kirkland T.N."/>
            <person name="Cole G.T."/>
            <person name="Birren B.W."/>
            <person name="Henn M.R."/>
            <person name="Taylor J.W."/>
            <person name="Rounsley S.D."/>
        </authorList>
    </citation>
    <scope>GENOME REANNOTATION</scope>
    <source>
        <strain evidence="2">RS</strain>
    </source>
</reference>
<name>A0A0D8JWP5_COCIM</name>
<dbReference type="RefSeq" id="XP_012214170.1">
    <property type="nucleotide sequence ID" value="XM_012358747.1"/>
</dbReference>
<sequence length="173" mass="18935">MAEMHKFWINKLVNVLPQDTLCDELQYWMKVVECLHACVAVLEEIICSLNGKEYLEKALGGPICSLEDIMSFFQQYPASPVTLRIDTFSKLGKGIPFTHQTERIEQGKTSHGADNGSAAAGASHCNSLSHGNGNTTQSQVTCWINGCTECWAAEDTGGVAGWKKTIMAHELQA</sequence>
<evidence type="ECO:0000313" key="2">
    <source>
        <dbReference type="Proteomes" id="UP000001261"/>
    </source>
</evidence>
<dbReference type="GeneID" id="24163946"/>
<organism evidence="1 2">
    <name type="scientific">Coccidioides immitis (strain RS)</name>
    <name type="common">Valley fever fungus</name>
    <dbReference type="NCBI Taxonomy" id="246410"/>
    <lineage>
        <taxon>Eukaryota</taxon>
        <taxon>Fungi</taxon>
        <taxon>Dikarya</taxon>
        <taxon>Ascomycota</taxon>
        <taxon>Pezizomycotina</taxon>
        <taxon>Eurotiomycetes</taxon>
        <taxon>Eurotiomycetidae</taxon>
        <taxon>Onygenales</taxon>
        <taxon>Onygenaceae</taxon>
        <taxon>Coccidioides</taxon>
    </lineage>
</organism>